<dbReference type="Proteomes" id="UP001226867">
    <property type="component" value="Unassembled WGS sequence"/>
</dbReference>
<evidence type="ECO:0000256" key="8">
    <source>
        <dbReference type="ARBA" id="ARBA00022927"/>
    </source>
</evidence>
<evidence type="ECO:0000256" key="3">
    <source>
        <dbReference type="ARBA" id="ARBA00006602"/>
    </source>
</evidence>
<dbReference type="InterPro" id="IPR000563">
    <property type="entry name" value="Flag_FliH"/>
</dbReference>
<organism evidence="12 13">
    <name type="scientific">Variovorax ginsengisoli</name>
    <dbReference type="NCBI Taxonomy" id="363844"/>
    <lineage>
        <taxon>Bacteria</taxon>
        <taxon>Pseudomonadati</taxon>
        <taxon>Pseudomonadota</taxon>
        <taxon>Betaproteobacteria</taxon>
        <taxon>Burkholderiales</taxon>
        <taxon>Comamonadaceae</taxon>
        <taxon>Variovorax</taxon>
    </lineage>
</organism>
<evidence type="ECO:0000256" key="6">
    <source>
        <dbReference type="ARBA" id="ARBA00022490"/>
    </source>
</evidence>
<evidence type="ECO:0000256" key="4">
    <source>
        <dbReference type="ARBA" id="ARBA00016507"/>
    </source>
</evidence>
<keyword evidence="12" id="KW-0966">Cell projection</keyword>
<keyword evidence="12" id="KW-0969">Cilium</keyword>
<accession>A0ABT9SEU6</accession>
<dbReference type="RefSeq" id="WP_307692046.1">
    <property type="nucleotide sequence ID" value="NZ_JAUSRO010000017.1"/>
</dbReference>
<feature type="region of interest" description="Disordered" evidence="10">
    <location>
        <begin position="1"/>
        <end position="38"/>
    </location>
</feature>
<dbReference type="PANTHER" id="PTHR34982:SF1">
    <property type="entry name" value="FLAGELLAR ASSEMBLY PROTEIN FLIH"/>
    <property type="match status" value="1"/>
</dbReference>
<comment type="similarity">
    <text evidence="3">Belongs to the FliH family.</text>
</comment>
<keyword evidence="6" id="KW-0963">Cytoplasm</keyword>
<evidence type="ECO:0000256" key="7">
    <source>
        <dbReference type="ARBA" id="ARBA00022795"/>
    </source>
</evidence>
<evidence type="ECO:0000313" key="13">
    <source>
        <dbReference type="Proteomes" id="UP001226867"/>
    </source>
</evidence>
<evidence type="ECO:0000256" key="2">
    <source>
        <dbReference type="ARBA" id="ARBA00004496"/>
    </source>
</evidence>
<evidence type="ECO:0000259" key="11">
    <source>
        <dbReference type="Pfam" id="PF02108"/>
    </source>
</evidence>
<dbReference type="InterPro" id="IPR051472">
    <property type="entry name" value="T3SS_Stator/FliH"/>
</dbReference>
<dbReference type="PANTHER" id="PTHR34982">
    <property type="entry name" value="YOP PROTEINS TRANSLOCATION PROTEIN L"/>
    <property type="match status" value="1"/>
</dbReference>
<evidence type="ECO:0000256" key="9">
    <source>
        <dbReference type="ARBA" id="ARBA00023225"/>
    </source>
</evidence>
<evidence type="ECO:0000313" key="12">
    <source>
        <dbReference type="EMBL" id="MDP9902298.1"/>
    </source>
</evidence>
<dbReference type="EMBL" id="JAUSRO010000017">
    <property type="protein sequence ID" value="MDP9902298.1"/>
    <property type="molecule type" value="Genomic_DNA"/>
</dbReference>
<name>A0ABT9SEU6_9BURK</name>
<keyword evidence="9" id="KW-1006">Bacterial flagellum protein export</keyword>
<keyword evidence="8" id="KW-0653">Protein transport</keyword>
<evidence type="ECO:0000256" key="10">
    <source>
        <dbReference type="SAM" id="MobiDB-lite"/>
    </source>
</evidence>
<keyword evidence="12" id="KW-0282">Flagellum</keyword>
<keyword evidence="5" id="KW-0813">Transport</keyword>
<comment type="caution">
    <text evidence="12">The sequence shown here is derived from an EMBL/GenBank/DDBJ whole genome shotgun (WGS) entry which is preliminary data.</text>
</comment>
<evidence type="ECO:0000256" key="5">
    <source>
        <dbReference type="ARBA" id="ARBA00022448"/>
    </source>
</evidence>
<dbReference type="InterPro" id="IPR018035">
    <property type="entry name" value="Flagellar_FliH/T3SS_HrpE"/>
</dbReference>
<protein>
    <recommendedName>
        <fullName evidence="4">Flagellar assembly protein FliH</fullName>
    </recommendedName>
</protein>
<sequence>MTSFDTSAGSSPRGRLAAAYTSSSAASATPGRSQGTRPWQLWEMANLGTSLDNQRTRTIGPTTPAHAMQPLPVQEYVPSAADLERLRALQESTAAAQVQGRLDGWTQGHAEGYTEGIAAGLAGASAHAQQLLRLAESLPAALKLAEADVSDAIVALALNIARRVVHRTLEADPEWVLPWVREALRSEPALTGEPRLMLHPEDIALVTNSLGSELQVAGWHLCADASIARGGCRVVTSSGERDATLETRWHRVATAVLATTQRAGS</sequence>
<feature type="domain" description="Flagellar assembly protein FliH/Type III secretion system HrpE" evidence="11">
    <location>
        <begin position="126"/>
        <end position="252"/>
    </location>
</feature>
<comment type="subcellular location">
    <subcellularLocation>
        <location evidence="2">Cytoplasm</location>
    </subcellularLocation>
</comment>
<reference evidence="12 13" key="1">
    <citation type="submission" date="2023-07" db="EMBL/GenBank/DDBJ databases">
        <title>Sorghum-associated microbial communities from plants grown in Nebraska, USA.</title>
        <authorList>
            <person name="Schachtman D."/>
        </authorList>
    </citation>
    <scope>NUCLEOTIDE SEQUENCE [LARGE SCALE GENOMIC DNA]</scope>
    <source>
        <strain evidence="12 13">DS1607</strain>
    </source>
</reference>
<feature type="compositionally biased region" description="Low complexity" evidence="10">
    <location>
        <begin position="17"/>
        <end position="29"/>
    </location>
</feature>
<dbReference type="NCBIfam" id="NF004270">
    <property type="entry name" value="PRK05687.2-1"/>
    <property type="match status" value="1"/>
</dbReference>
<comment type="function">
    <text evidence="1">Needed for flagellar regrowth and assembly.</text>
</comment>
<keyword evidence="7" id="KW-1005">Bacterial flagellum biogenesis</keyword>
<dbReference type="Pfam" id="PF02108">
    <property type="entry name" value="FliH"/>
    <property type="match status" value="1"/>
</dbReference>
<proteinExistence type="inferred from homology"/>
<feature type="compositionally biased region" description="Polar residues" evidence="10">
    <location>
        <begin position="1"/>
        <end position="10"/>
    </location>
</feature>
<keyword evidence="13" id="KW-1185">Reference proteome</keyword>
<evidence type="ECO:0000256" key="1">
    <source>
        <dbReference type="ARBA" id="ARBA00003041"/>
    </source>
</evidence>
<dbReference type="PRINTS" id="PR01003">
    <property type="entry name" value="FLGFLIH"/>
</dbReference>
<gene>
    <name evidence="12" type="ORF">J2W36_004575</name>
</gene>